<dbReference type="EMBL" id="JBHGCJ010000014">
    <property type="protein sequence ID" value="MFG6110836.1"/>
    <property type="molecule type" value="Genomic_DNA"/>
</dbReference>
<dbReference type="Proteomes" id="UP001605261">
    <property type="component" value="Unassembled WGS sequence"/>
</dbReference>
<accession>A0ABW7D0T8</accession>
<keyword evidence="1" id="KW-0255">Endonuclease</keyword>
<sequence length="300" mass="33999">MISISDAWPSDAIEKHKSYVYQVIDRTLAEEPALGRVTRAFIRSHRHDIAYGRPAALRRVIGCAEILKFALSVAAYEEFAEDCKKIFNYEAFSRIKPPNWGAYALCSASKYSMCPYCHQSFAHTLVPDGYGAFRPTLDHYYPKARYPYLGLSVFNLVPSCYTCNSQLKGVKNFYEEVHAHPLEDTADEIEFVFDLSAYIEARRRGGSEYRLEVRGRSDAAAMSVSTFALDRRFAINGAYLDSFIARALDYINGAPARSRINPRLRFGLKEADVIGFDAENYKNEMLGKIKLDLYGIVLAR</sequence>
<proteinExistence type="predicted"/>
<reference evidence="1 2" key="1">
    <citation type="submission" date="2024-09" db="EMBL/GenBank/DDBJ databases">
        <authorList>
            <consortium name="All-Russian atlas of soil microorganisms"/>
            <consortium name="as a basis for the search for new antimicrobial producers and enzymes with unique properties"/>
            <person name="Sokolova E.A."/>
            <person name="Voronina E.N."/>
        </authorList>
    </citation>
    <scope>NUCLEOTIDE SEQUENCE [LARGE SCALE GENOMIC DNA]</scope>
    <source>
        <strain evidence="1 2">AF-22b-331.1</strain>
    </source>
</reference>
<evidence type="ECO:0000313" key="2">
    <source>
        <dbReference type="Proteomes" id="UP001605261"/>
    </source>
</evidence>
<keyword evidence="1" id="KW-0540">Nuclease</keyword>
<dbReference type="RefSeq" id="WP_394164321.1">
    <property type="nucleotide sequence ID" value="NZ_JBHGCJ010000014.1"/>
</dbReference>
<gene>
    <name evidence="1" type="ORF">ACEU0G_000717</name>
</gene>
<keyword evidence="1" id="KW-0378">Hydrolase</keyword>
<organism evidence="1 2">
    <name type="scientific">Stenotrophomonas nematodicola</name>
    <dbReference type="NCBI Taxonomy" id="2656746"/>
    <lineage>
        <taxon>Bacteria</taxon>
        <taxon>Pseudomonadati</taxon>
        <taxon>Pseudomonadota</taxon>
        <taxon>Gammaproteobacteria</taxon>
        <taxon>Lysobacterales</taxon>
        <taxon>Lysobacteraceae</taxon>
        <taxon>Stenotrophomonas</taxon>
    </lineage>
</organism>
<dbReference type="Gene3D" id="1.10.30.50">
    <property type="match status" value="1"/>
</dbReference>
<comment type="caution">
    <text evidence="1">The sequence shown here is derived from an EMBL/GenBank/DDBJ whole genome shotgun (WGS) entry which is preliminary data.</text>
</comment>
<evidence type="ECO:0000313" key="1">
    <source>
        <dbReference type="EMBL" id="MFG6110836.1"/>
    </source>
</evidence>
<protein>
    <submittedName>
        <fullName evidence="1">HNH endonuclease</fullName>
    </submittedName>
</protein>
<keyword evidence="2" id="KW-1185">Reference proteome</keyword>
<dbReference type="GO" id="GO:0004519">
    <property type="term" value="F:endonuclease activity"/>
    <property type="evidence" value="ECO:0007669"/>
    <property type="project" value="UniProtKB-KW"/>
</dbReference>
<name>A0ABW7D0T8_9GAMM</name>